<feature type="compositionally biased region" description="Acidic residues" evidence="1">
    <location>
        <begin position="491"/>
        <end position="513"/>
    </location>
</feature>
<accession>A0A8S5ME29</accession>
<evidence type="ECO:0000313" key="2">
    <source>
        <dbReference type="EMBL" id="DAD80424.1"/>
    </source>
</evidence>
<reference evidence="2" key="1">
    <citation type="journal article" date="2021" name="Proc. Natl. Acad. Sci. U.S.A.">
        <title>A Catalog of Tens of Thousands of Viruses from Human Metagenomes Reveals Hidden Associations with Chronic Diseases.</title>
        <authorList>
            <person name="Tisza M.J."/>
            <person name="Buck C.B."/>
        </authorList>
    </citation>
    <scope>NUCLEOTIDE SEQUENCE</scope>
    <source>
        <strain evidence="2">CtYh54</strain>
    </source>
</reference>
<dbReference type="EMBL" id="BK014884">
    <property type="protein sequence ID" value="DAD80424.1"/>
    <property type="molecule type" value="Genomic_DNA"/>
</dbReference>
<feature type="region of interest" description="Disordered" evidence="1">
    <location>
        <begin position="491"/>
        <end position="561"/>
    </location>
</feature>
<protein>
    <submittedName>
        <fullName evidence="2">Portal</fullName>
    </submittedName>
</protein>
<proteinExistence type="predicted"/>
<name>A0A8S5ME29_9CAUD</name>
<feature type="compositionally biased region" description="Acidic residues" evidence="1">
    <location>
        <begin position="538"/>
        <end position="554"/>
    </location>
</feature>
<evidence type="ECO:0000256" key="1">
    <source>
        <dbReference type="SAM" id="MobiDB-lite"/>
    </source>
</evidence>
<organism evidence="2">
    <name type="scientific">Siphoviridae sp. ctYh54</name>
    <dbReference type="NCBI Taxonomy" id="2826379"/>
    <lineage>
        <taxon>Viruses</taxon>
        <taxon>Duplodnaviria</taxon>
        <taxon>Heunggongvirae</taxon>
        <taxon>Uroviricota</taxon>
        <taxon>Caudoviricetes</taxon>
    </lineage>
</organism>
<sequence length="561" mass="63020">MNIKDMVYALFGNYANSATVKLTDQKDFLNNAANNVGWASKGASSIATSKNKQELAKLGDKQVKLFKASFGARTDIFDAIDIIKYLDISQQIIETVVNDAFYSFDADEPFTITYEGTAYDQEEINAIIQRTIQRLKLYQVFRDIADDLVTYGEYYLETPCKQGLGIIEVNDTVFVNNVQSIYDNYELLYHVAERRTSYGTEIVMVDKDALSHFILDEKKIRTRSGKFNDITGVPEIVKVGQSIFLPVLKLLQRYNLLDTANIAHDLKVALMPPMVKLGIGDQTPEQMMESVKRYEEYFLEMGDALHSIDATKEISTDQILKLATQIKVVPVSDKSGSIEKYSFDSDINLNESQDRLAARIKSTIGIPTDEESKSRLDNLREKARYAKKLLDIQLGAGHSMVNLINKDLRYQGIIIDDYNLKVKFKAIQNPNIEEDAEGMYHLATSARDVIRTYIETAQDIEGLKLNPAAAKKFLDSIMSRFPQCEGMLEEDPFATEENPETNDDLDSDSDDTENAGFVERGDGTSNGPQTVGAGPEEPLIEEPEEPEETEQPTEEPEKGEA</sequence>